<dbReference type="Gene3D" id="2.40.30.170">
    <property type="match status" value="1"/>
</dbReference>
<evidence type="ECO:0000313" key="3">
    <source>
        <dbReference type="EMBL" id="ATQ74508.1"/>
    </source>
</evidence>
<evidence type="ECO:0008006" key="5">
    <source>
        <dbReference type="Google" id="ProtNLM"/>
    </source>
</evidence>
<proteinExistence type="predicted"/>
<dbReference type="PRINTS" id="PR01490">
    <property type="entry name" value="RTXTOXIND"/>
</dbReference>
<dbReference type="KEGG" id="mass:CR152_08245"/>
<feature type="coiled-coil region" evidence="1">
    <location>
        <begin position="180"/>
        <end position="214"/>
    </location>
</feature>
<keyword evidence="4" id="KW-1185">Reference proteome</keyword>
<keyword evidence="2" id="KW-0472">Membrane</keyword>
<keyword evidence="2" id="KW-0812">Transmembrane</keyword>
<sequence>MRACPMSNICQNTLNSASPEAPQAAPPEQPSAVNDSFFRKEVAQAHVNQWMGAIRLAQPMSVRIVACVALAIALCVLAYIFFGTVTRKARVTGMTLPAGGSLTIAAMNPGILTRSFVTEGQAVIAGQPLFEVSTERQGSNGEISMLVAQQLTIQKNTLASERRTRMAQHRDKATAIDERLLNVNAETLELEQEIALAQRRLELAKSSLAKYETLQGSGFVSAAQTQQKQEELIDLGARVSTLTRAKLQLQASRLNLASERTASVGELDNTMSQLQRSEASIDKEIAENHSRKTSLILAPQAGVVATITYRSGQAVAAAQSLAVLIPQANGKEHGELLEVQLYAPSRMMGFVAAGQTVLIRYQAYPYQKFGLHRGRIVDISKAPFAPNDLPPHLASTILSHAQQSAPGGNSSEALFRIRVQLSRQNVDVYGVAQPLRAGMTLEADIVQDRRRIWEWIAAPLLAAAQR</sequence>
<evidence type="ECO:0000256" key="2">
    <source>
        <dbReference type="SAM" id="Phobius"/>
    </source>
</evidence>
<accession>A0A2D2DHQ4</accession>
<keyword evidence="1" id="KW-0175">Coiled coil</keyword>
<dbReference type="AlphaFoldDB" id="A0A2D2DHQ4"/>
<dbReference type="InterPro" id="IPR050739">
    <property type="entry name" value="MFP"/>
</dbReference>
<dbReference type="Proteomes" id="UP000229897">
    <property type="component" value="Chromosome"/>
</dbReference>
<dbReference type="EMBL" id="CP024608">
    <property type="protein sequence ID" value="ATQ74508.1"/>
    <property type="molecule type" value="Genomic_DNA"/>
</dbReference>
<organism evidence="3 4">
    <name type="scientific">Massilia violaceinigra</name>
    <dbReference type="NCBI Taxonomy" id="2045208"/>
    <lineage>
        <taxon>Bacteria</taxon>
        <taxon>Pseudomonadati</taxon>
        <taxon>Pseudomonadota</taxon>
        <taxon>Betaproteobacteria</taxon>
        <taxon>Burkholderiales</taxon>
        <taxon>Oxalobacteraceae</taxon>
        <taxon>Telluria group</taxon>
        <taxon>Massilia</taxon>
    </lineage>
</organism>
<feature type="transmembrane region" description="Helical" evidence="2">
    <location>
        <begin position="60"/>
        <end position="82"/>
    </location>
</feature>
<evidence type="ECO:0000256" key="1">
    <source>
        <dbReference type="SAM" id="Coils"/>
    </source>
</evidence>
<protein>
    <recommendedName>
        <fullName evidence="5">Secretion protein</fullName>
    </recommendedName>
</protein>
<dbReference type="PANTHER" id="PTHR30386">
    <property type="entry name" value="MEMBRANE FUSION SUBUNIT OF EMRAB-TOLC MULTIDRUG EFFLUX PUMP"/>
    <property type="match status" value="1"/>
</dbReference>
<dbReference type="Gene3D" id="2.40.50.100">
    <property type="match status" value="1"/>
</dbReference>
<keyword evidence="2" id="KW-1133">Transmembrane helix</keyword>
<evidence type="ECO:0000313" key="4">
    <source>
        <dbReference type="Proteomes" id="UP000229897"/>
    </source>
</evidence>
<dbReference type="PANTHER" id="PTHR30386:SF28">
    <property type="entry name" value="EXPORTED PROTEIN"/>
    <property type="match status" value="1"/>
</dbReference>
<reference evidence="3" key="1">
    <citation type="submission" date="2017-10" db="EMBL/GenBank/DDBJ databases">
        <title>Massilia psychrophilum sp. nov., a novel purple-pigmented bacterium isolated from Tianshan glacier, Xinjiang Municipality, China.</title>
        <authorList>
            <person name="Wang H."/>
        </authorList>
    </citation>
    <scope>NUCLEOTIDE SEQUENCE [LARGE SCALE GENOMIC DNA]</scope>
    <source>
        <strain evidence="3">B2</strain>
    </source>
</reference>
<gene>
    <name evidence="3" type="ORF">CR152_08245</name>
</gene>
<name>A0A2D2DHQ4_9BURK</name>